<evidence type="ECO:0000256" key="2">
    <source>
        <dbReference type="ARBA" id="ARBA00004225"/>
    </source>
</evidence>
<evidence type="ECO:0000256" key="9">
    <source>
        <dbReference type="ARBA" id="ARBA00022967"/>
    </source>
</evidence>
<keyword evidence="13 17" id="KW-0830">Ubiquinone</keyword>
<reference evidence="19" key="1">
    <citation type="submission" date="2018-01" db="EMBL/GenBank/DDBJ databases">
        <authorList>
            <person name="Dai R.H."/>
            <person name="Wang J.J."/>
        </authorList>
    </citation>
    <scope>NUCLEOTIDE SEQUENCE</scope>
</reference>
<evidence type="ECO:0000256" key="1">
    <source>
        <dbReference type="ARBA" id="ARBA00003257"/>
    </source>
</evidence>
<evidence type="ECO:0000256" key="13">
    <source>
        <dbReference type="ARBA" id="ARBA00023075"/>
    </source>
</evidence>
<comment type="function">
    <text evidence="1">Core subunit of the mitochondrial membrane respiratory chain NADH dehydrogenase (Complex I) that is believed to belong to the minimal assembly required for catalysis. Complex I functions in the transfer of electrons from NADH to the respiratory chain. The immediate electron acceptor for the enzyme is believed to be ubiquinone.</text>
</comment>
<dbReference type="InterPro" id="IPR003918">
    <property type="entry name" value="NADH_UbQ_OxRdtase"/>
</dbReference>
<feature type="transmembrane region" description="Helical" evidence="17">
    <location>
        <begin position="327"/>
        <end position="348"/>
    </location>
</feature>
<comment type="similarity">
    <text evidence="3 17">Belongs to the complex I subunit 4 family.</text>
</comment>
<evidence type="ECO:0000256" key="14">
    <source>
        <dbReference type="ARBA" id="ARBA00023128"/>
    </source>
</evidence>
<feature type="transmembrane region" description="Helical" evidence="17">
    <location>
        <begin position="103"/>
        <end position="124"/>
    </location>
</feature>
<dbReference type="GO" id="GO:0048039">
    <property type="term" value="F:ubiquinone binding"/>
    <property type="evidence" value="ECO:0007669"/>
    <property type="project" value="TreeGrafter"/>
</dbReference>
<evidence type="ECO:0000256" key="3">
    <source>
        <dbReference type="ARBA" id="ARBA00009025"/>
    </source>
</evidence>
<evidence type="ECO:0000256" key="16">
    <source>
        <dbReference type="ARBA" id="ARBA00049551"/>
    </source>
</evidence>
<evidence type="ECO:0000313" key="19">
    <source>
        <dbReference type="EMBL" id="QOI73923.1"/>
    </source>
</evidence>
<keyword evidence="12 17" id="KW-0520">NAD</keyword>
<dbReference type="GO" id="GO:0015990">
    <property type="term" value="P:electron transport coupled proton transport"/>
    <property type="evidence" value="ECO:0007669"/>
    <property type="project" value="TreeGrafter"/>
</dbReference>
<feature type="transmembrane region" description="Helical" evidence="17">
    <location>
        <begin position="136"/>
        <end position="158"/>
    </location>
</feature>
<feature type="transmembrane region" description="Helical" evidence="17">
    <location>
        <begin position="293"/>
        <end position="315"/>
    </location>
</feature>
<keyword evidence="14 17" id="KW-0496">Mitochondrion</keyword>
<keyword evidence="9" id="KW-1278">Translocase</keyword>
<sequence length="434" mass="51115">MSLLMFLIFLIPINLKFIYIIFQYCFMFIYMSMLFCGCYNFMCKLSYFLGLDNFSYMMLLMTMIVVSFMIVSMINMNNLYMYLFNNMFMLIFLFLIFGSLNFLYMYISFEFVLIPLLVLILGWGYQPERLMSGMYLFFYTLIGSFPLFILILHIYVSFGSLFFDYIHLDCNFFLVHFVLTIVFMVKMPMYFVHFWLPSAHVQAPVSGSMILAALMLKIGGYGLIRTMFMYEYMYMYYSFIWFSFSMIGSVFISIICLIQSDMKCLIAYSSVSHMGMVIMGLVSMSFSGLMGSFFLMLGHGFCSSGMFYMANLFYMRSGSRSFYINKGLINYIPSCSSIWFMYCIFNMGCPPSINFISELLILMSMMNFWMGSFIFFVMISFMCACFSYYMYSYSQHGLFNNMYTFSYLNLNELLCLMIHLLVLFVLPLSVNTLF</sequence>
<evidence type="ECO:0000256" key="5">
    <source>
        <dbReference type="ARBA" id="ARBA00021006"/>
    </source>
</evidence>
<feature type="transmembrane region" description="Helical" evidence="17">
    <location>
        <begin position="368"/>
        <end position="389"/>
    </location>
</feature>
<comment type="subcellular location">
    <subcellularLocation>
        <location evidence="2 17">Mitochondrion membrane</location>
        <topology evidence="2 17">Multi-pass membrane protein</topology>
    </subcellularLocation>
</comment>
<dbReference type="GO" id="GO:0031966">
    <property type="term" value="C:mitochondrial membrane"/>
    <property type="evidence" value="ECO:0007669"/>
    <property type="project" value="UniProtKB-SubCell"/>
</dbReference>
<dbReference type="RefSeq" id="YP_010016417.1">
    <property type="nucleotide sequence ID" value="NC_053559.1"/>
</dbReference>
<protein>
    <recommendedName>
        <fullName evidence="5 17">NADH-ubiquinone oxidoreductase chain 4</fullName>
        <ecNumber evidence="4 17">7.1.1.2</ecNumber>
    </recommendedName>
</protein>
<evidence type="ECO:0000256" key="4">
    <source>
        <dbReference type="ARBA" id="ARBA00012944"/>
    </source>
</evidence>
<keyword evidence="10 17" id="KW-0249">Electron transport</keyword>
<name>A0A7L8ZU45_9HEMI</name>
<feature type="transmembrane region" description="Helical" evidence="17">
    <location>
        <begin position="265"/>
        <end position="287"/>
    </location>
</feature>
<dbReference type="EC" id="7.1.1.2" evidence="4 17"/>
<evidence type="ECO:0000256" key="15">
    <source>
        <dbReference type="ARBA" id="ARBA00023136"/>
    </source>
</evidence>
<feature type="domain" description="NADH:quinone oxidoreductase/Mrp antiporter transmembrane" evidence="18">
    <location>
        <begin position="100"/>
        <end position="380"/>
    </location>
</feature>
<proteinExistence type="inferred from homology"/>
<evidence type="ECO:0000256" key="8">
    <source>
        <dbReference type="ARBA" id="ARBA00022692"/>
    </source>
</evidence>
<keyword evidence="7 17" id="KW-0679">Respiratory chain</keyword>
<evidence type="ECO:0000256" key="7">
    <source>
        <dbReference type="ARBA" id="ARBA00022660"/>
    </source>
</evidence>
<feature type="transmembrane region" description="Helical" evidence="17">
    <location>
        <begin position="173"/>
        <end position="196"/>
    </location>
</feature>
<evidence type="ECO:0000256" key="17">
    <source>
        <dbReference type="RuleBase" id="RU003297"/>
    </source>
</evidence>
<dbReference type="CTD" id="4538"/>
<organism evidence="19">
    <name type="scientific">Mukaria splendida</name>
    <dbReference type="NCBI Taxonomy" id="2586309"/>
    <lineage>
        <taxon>Eukaryota</taxon>
        <taxon>Metazoa</taxon>
        <taxon>Ecdysozoa</taxon>
        <taxon>Arthropoda</taxon>
        <taxon>Hexapoda</taxon>
        <taxon>Insecta</taxon>
        <taxon>Pterygota</taxon>
        <taxon>Neoptera</taxon>
        <taxon>Paraneoptera</taxon>
        <taxon>Hemiptera</taxon>
        <taxon>Auchenorrhyncha</taxon>
        <taxon>Membracoidea</taxon>
        <taxon>Cicadellidae</taxon>
        <taxon>Deltocephalinae</taxon>
        <taxon>Mukariini</taxon>
        <taxon>Mukaria</taxon>
    </lineage>
</organism>
<gene>
    <name evidence="19" type="primary">ND4</name>
</gene>
<evidence type="ECO:0000259" key="18">
    <source>
        <dbReference type="Pfam" id="PF00361"/>
    </source>
</evidence>
<dbReference type="GO" id="GO:0042773">
    <property type="term" value="P:ATP synthesis coupled electron transport"/>
    <property type="evidence" value="ECO:0007669"/>
    <property type="project" value="InterPro"/>
</dbReference>
<feature type="transmembrane region" description="Helical" evidence="17">
    <location>
        <begin position="208"/>
        <end position="228"/>
    </location>
</feature>
<keyword evidence="8 17" id="KW-0812">Transmembrane</keyword>
<feature type="transmembrane region" description="Helical" evidence="17">
    <location>
        <begin position="54"/>
        <end position="72"/>
    </location>
</feature>
<dbReference type="PANTHER" id="PTHR43507:SF20">
    <property type="entry name" value="NADH-UBIQUINONE OXIDOREDUCTASE CHAIN 4"/>
    <property type="match status" value="1"/>
</dbReference>
<evidence type="ECO:0000256" key="10">
    <source>
        <dbReference type="ARBA" id="ARBA00022982"/>
    </source>
</evidence>
<keyword evidence="6 17" id="KW-0813">Transport</keyword>
<dbReference type="PANTHER" id="PTHR43507">
    <property type="entry name" value="NADH-UBIQUINONE OXIDOREDUCTASE CHAIN 4"/>
    <property type="match status" value="1"/>
</dbReference>
<evidence type="ECO:0000256" key="6">
    <source>
        <dbReference type="ARBA" id="ARBA00022448"/>
    </source>
</evidence>
<feature type="transmembrane region" description="Helical" evidence="17">
    <location>
        <begin position="79"/>
        <end position="97"/>
    </location>
</feature>
<dbReference type="GO" id="GO:0003954">
    <property type="term" value="F:NADH dehydrogenase activity"/>
    <property type="evidence" value="ECO:0007669"/>
    <property type="project" value="TreeGrafter"/>
</dbReference>
<evidence type="ECO:0000256" key="12">
    <source>
        <dbReference type="ARBA" id="ARBA00023027"/>
    </source>
</evidence>
<dbReference type="AlphaFoldDB" id="A0A7L8ZU45"/>
<feature type="transmembrane region" description="Helical" evidence="17">
    <location>
        <begin position="234"/>
        <end position="258"/>
    </location>
</feature>
<dbReference type="InterPro" id="IPR001750">
    <property type="entry name" value="ND/Mrp_TM"/>
</dbReference>
<dbReference type="EMBL" id="MG813485">
    <property type="protein sequence ID" value="QOI73923.1"/>
    <property type="molecule type" value="Genomic_DNA"/>
</dbReference>
<comment type="function">
    <text evidence="17">Core subunit of the mitochondrial membrane respiratory chain NADH dehydrogenase (Complex I) which catalyzes electron transfer from NADH through the respiratory chain, using ubiquinone as an electron acceptor. Essential for the catalytic activity and assembly of complex I.</text>
</comment>
<geneLocation type="mitochondrion" evidence="19"/>
<dbReference type="Pfam" id="PF00361">
    <property type="entry name" value="Proton_antipo_M"/>
    <property type="match status" value="1"/>
</dbReference>
<accession>A0A7L8ZU45</accession>
<keyword evidence="15 17" id="KW-0472">Membrane</keyword>
<feature type="transmembrane region" description="Helical" evidence="17">
    <location>
        <begin position="410"/>
        <end position="430"/>
    </location>
</feature>
<dbReference type="GO" id="GO:0008137">
    <property type="term" value="F:NADH dehydrogenase (ubiquinone) activity"/>
    <property type="evidence" value="ECO:0007669"/>
    <property type="project" value="UniProtKB-UniRule"/>
</dbReference>
<evidence type="ECO:0000256" key="11">
    <source>
        <dbReference type="ARBA" id="ARBA00022989"/>
    </source>
</evidence>
<comment type="catalytic activity">
    <reaction evidence="16 17">
        <text>a ubiquinone + NADH + 5 H(+)(in) = a ubiquinol + NAD(+) + 4 H(+)(out)</text>
        <dbReference type="Rhea" id="RHEA:29091"/>
        <dbReference type="Rhea" id="RHEA-COMP:9565"/>
        <dbReference type="Rhea" id="RHEA-COMP:9566"/>
        <dbReference type="ChEBI" id="CHEBI:15378"/>
        <dbReference type="ChEBI" id="CHEBI:16389"/>
        <dbReference type="ChEBI" id="CHEBI:17976"/>
        <dbReference type="ChEBI" id="CHEBI:57540"/>
        <dbReference type="ChEBI" id="CHEBI:57945"/>
        <dbReference type="EC" id="7.1.1.2"/>
    </reaction>
</comment>
<keyword evidence="11 17" id="KW-1133">Transmembrane helix</keyword>
<dbReference type="GeneID" id="63350807"/>
<dbReference type="PRINTS" id="PR01437">
    <property type="entry name" value="NUOXDRDTASE4"/>
</dbReference>